<keyword evidence="5" id="KW-0418">Kinase</keyword>
<evidence type="ECO:0000256" key="5">
    <source>
        <dbReference type="ARBA" id="ARBA00022777"/>
    </source>
</evidence>
<dbReference type="GO" id="GO:0004674">
    <property type="term" value="F:protein serine/threonine kinase activity"/>
    <property type="evidence" value="ECO:0007669"/>
    <property type="project" value="UniProtKB-KW"/>
</dbReference>
<keyword evidence="12" id="KW-1185">Reference proteome</keyword>
<dbReference type="CDD" id="cd00051">
    <property type="entry name" value="EFh"/>
    <property type="match status" value="2"/>
</dbReference>
<dbReference type="InterPro" id="IPR011992">
    <property type="entry name" value="EF-hand-dom_pair"/>
</dbReference>
<dbReference type="AlphaFoldDB" id="A0A9W7G9R3"/>
<evidence type="ECO:0000256" key="3">
    <source>
        <dbReference type="ARBA" id="ARBA00022679"/>
    </source>
</evidence>
<accession>A0A9W7G9R3</accession>
<evidence type="ECO:0008006" key="13">
    <source>
        <dbReference type="Google" id="ProtNLM"/>
    </source>
</evidence>
<keyword evidence="3" id="KW-0808">Transferase</keyword>
<protein>
    <recommendedName>
        <fullName evidence="13">Calmodulin</fullName>
    </recommendedName>
</protein>
<gene>
    <name evidence="11" type="ORF">TrCOL_g5796</name>
</gene>
<dbReference type="PROSITE" id="PS50011">
    <property type="entry name" value="PROTEIN_KINASE_DOM"/>
    <property type="match status" value="1"/>
</dbReference>
<dbReference type="OrthoDB" id="40902at2759"/>
<feature type="domain" description="EF-hand" evidence="10">
    <location>
        <begin position="342"/>
        <end position="377"/>
    </location>
</feature>
<dbReference type="CDD" id="cd05117">
    <property type="entry name" value="STKc_CAMK"/>
    <property type="match status" value="1"/>
</dbReference>
<dbReference type="PROSITE" id="PS00018">
    <property type="entry name" value="EF_HAND_1"/>
    <property type="match status" value="1"/>
</dbReference>
<dbReference type="Pfam" id="PF13499">
    <property type="entry name" value="EF-hand_7"/>
    <property type="match status" value="2"/>
</dbReference>
<dbReference type="Gene3D" id="1.10.510.10">
    <property type="entry name" value="Transferase(Phosphotransferase) domain 1"/>
    <property type="match status" value="1"/>
</dbReference>
<evidence type="ECO:0000256" key="6">
    <source>
        <dbReference type="ARBA" id="ARBA00022837"/>
    </source>
</evidence>
<dbReference type="InterPro" id="IPR018247">
    <property type="entry name" value="EF_Hand_1_Ca_BS"/>
</dbReference>
<evidence type="ECO:0000256" key="2">
    <source>
        <dbReference type="ARBA" id="ARBA00022527"/>
    </source>
</evidence>
<dbReference type="PANTHER" id="PTHR24349">
    <property type="entry name" value="SERINE/THREONINE-PROTEIN KINASE"/>
    <property type="match status" value="1"/>
</dbReference>
<dbReference type="InterPro" id="IPR050205">
    <property type="entry name" value="CDPK_Ser/Thr_kinases"/>
</dbReference>
<feature type="domain" description="EF-hand" evidence="10">
    <location>
        <begin position="452"/>
        <end position="480"/>
    </location>
</feature>
<comment type="similarity">
    <text evidence="8">Belongs to the protein kinase superfamily. Ser/Thr protein kinase family. CDPK subfamily.</text>
</comment>
<keyword evidence="2" id="KW-0723">Serine/threonine-protein kinase</keyword>
<dbReference type="Gene3D" id="1.10.238.10">
    <property type="entry name" value="EF-hand"/>
    <property type="match status" value="2"/>
</dbReference>
<comment type="caution">
    <text evidence="11">The sequence shown here is derived from an EMBL/GenBank/DDBJ whole genome shotgun (WGS) entry which is preliminary data.</text>
</comment>
<dbReference type="SMART" id="SM00054">
    <property type="entry name" value="EFh"/>
    <property type="match status" value="4"/>
</dbReference>
<dbReference type="InterPro" id="IPR002048">
    <property type="entry name" value="EF_hand_dom"/>
</dbReference>
<dbReference type="GO" id="GO:0005509">
    <property type="term" value="F:calcium ion binding"/>
    <property type="evidence" value="ECO:0007669"/>
    <property type="project" value="InterPro"/>
</dbReference>
<evidence type="ECO:0000256" key="4">
    <source>
        <dbReference type="ARBA" id="ARBA00022741"/>
    </source>
</evidence>
<proteinExistence type="inferred from homology"/>
<feature type="domain" description="Protein kinase" evidence="9">
    <location>
        <begin position="17"/>
        <end position="295"/>
    </location>
</feature>
<dbReference type="Pfam" id="PF00069">
    <property type="entry name" value="Pkinase"/>
    <property type="match status" value="1"/>
</dbReference>
<name>A0A9W7G9R3_9STRA</name>
<evidence type="ECO:0000259" key="9">
    <source>
        <dbReference type="PROSITE" id="PS50011"/>
    </source>
</evidence>
<keyword evidence="6" id="KW-0106">Calcium</keyword>
<dbReference type="FunFam" id="1.10.238.10:FF:000001">
    <property type="entry name" value="Calmodulin 1"/>
    <property type="match status" value="1"/>
</dbReference>
<keyword evidence="7" id="KW-0067">ATP-binding</keyword>
<reference evidence="12" key="1">
    <citation type="journal article" date="2023" name="Commun. Biol.">
        <title>Genome analysis of Parmales, the sister group of diatoms, reveals the evolutionary specialization of diatoms from phago-mixotrophs to photoautotrophs.</title>
        <authorList>
            <person name="Ban H."/>
            <person name="Sato S."/>
            <person name="Yoshikawa S."/>
            <person name="Yamada K."/>
            <person name="Nakamura Y."/>
            <person name="Ichinomiya M."/>
            <person name="Sato N."/>
            <person name="Blanc-Mathieu R."/>
            <person name="Endo H."/>
            <person name="Kuwata A."/>
            <person name="Ogata H."/>
        </authorList>
    </citation>
    <scope>NUCLEOTIDE SEQUENCE [LARGE SCALE GENOMIC DNA]</scope>
</reference>
<dbReference type="PROSITE" id="PS00108">
    <property type="entry name" value="PROTEIN_KINASE_ST"/>
    <property type="match status" value="1"/>
</dbReference>
<dbReference type="InterPro" id="IPR011009">
    <property type="entry name" value="Kinase-like_dom_sf"/>
</dbReference>
<dbReference type="InterPro" id="IPR008271">
    <property type="entry name" value="Ser/Thr_kinase_AS"/>
</dbReference>
<evidence type="ECO:0000256" key="7">
    <source>
        <dbReference type="ARBA" id="ARBA00022840"/>
    </source>
</evidence>
<evidence type="ECO:0000313" key="12">
    <source>
        <dbReference type="Proteomes" id="UP001165065"/>
    </source>
</evidence>
<dbReference type="SMART" id="SM00220">
    <property type="entry name" value="S_TKc"/>
    <property type="match status" value="1"/>
</dbReference>
<dbReference type="GO" id="GO:0005524">
    <property type="term" value="F:ATP binding"/>
    <property type="evidence" value="ECO:0007669"/>
    <property type="project" value="UniProtKB-KW"/>
</dbReference>
<feature type="domain" description="EF-hand" evidence="10">
    <location>
        <begin position="412"/>
        <end position="447"/>
    </location>
</feature>
<dbReference type="SUPFAM" id="SSF47473">
    <property type="entry name" value="EF-hand"/>
    <property type="match status" value="1"/>
</dbReference>
<evidence type="ECO:0000259" key="10">
    <source>
        <dbReference type="PROSITE" id="PS50222"/>
    </source>
</evidence>
<evidence type="ECO:0000256" key="8">
    <source>
        <dbReference type="ARBA" id="ARBA00024334"/>
    </source>
</evidence>
<feature type="domain" description="EF-hand" evidence="10">
    <location>
        <begin position="378"/>
        <end position="411"/>
    </location>
</feature>
<dbReference type="InterPro" id="IPR000719">
    <property type="entry name" value="Prot_kinase_dom"/>
</dbReference>
<sequence>MMRERTSKGGQDVLDVYEKVKSLGEGSMGSVIMVRKKHQNPAQLGSFKNSKEFQKKESSRSSQSSGLYALKAIQLSRMSDEFISELKNEIDILKSLDHPNIVRPIEVFNRRRQMFVIMELCSGGDLYTRDPYTEGAAAHIVGKLCSAISYMHSKNITHRDLKFENIMFESPSPNAEIKVIDFGLSKKYVPDNPHLMEGVGTIYTMAPQVLQGLYTEKADLWSVGVISFMLLCSEMPFSGRKRRHVIDKIMRCNYSFTSDRWTKISDKAKNFIRGLIEMDPKKRWSADQALESHWLQKEFDLAQRRPSIDVMDNVASSLKSYSGKTKLQKMALMVVAHQSTTEEIVELRKAFDQYDAANNGTIQYGEFTEILGKMNYPKEEMEDIFASVDVDGSGNIHYTEFLAATLEAHGHIEEERLAEAFDRLDSDDSGFITKANLKEMLGTEYTSSAASALIAEADVNNDGRISWDEFRGMFERQQREAMKKAGLIDRKNTMDGSEEGLLGVNAEIPMG</sequence>
<evidence type="ECO:0000313" key="11">
    <source>
        <dbReference type="EMBL" id="GMI38968.1"/>
    </source>
</evidence>
<keyword evidence="4" id="KW-0547">Nucleotide-binding</keyword>
<dbReference type="SUPFAM" id="SSF56112">
    <property type="entry name" value="Protein kinase-like (PK-like)"/>
    <property type="match status" value="1"/>
</dbReference>
<evidence type="ECO:0000256" key="1">
    <source>
        <dbReference type="ARBA" id="ARBA00001946"/>
    </source>
</evidence>
<dbReference type="Gene3D" id="3.30.200.20">
    <property type="entry name" value="Phosphorylase Kinase, domain 1"/>
    <property type="match status" value="1"/>
</dbReference>
<dbReference type="PROSITE" id="PS50222">
    <property type="entry name" value="EF_HAND_2"/>
    <property type="match status" value="4"/>
</dbReference>
<dbReference type="FunFam" id="1.10.510.10:FF:000571">
    <property type="entry name" value="Maternal embryonic leucine zipper kinase"/>
    <property type="match status" value="1"/>
</dbReference>
<organism evidence="11 12">
    <name type="scientific">Triparma columacea</name>
    <dbReference type="NCBI Taxonomy" id="722753"/>
    <lineage>
        <taxon>Eukaryota</taxon>
        <taxon>Sar</taxon>
        <taxon>Stramenopiles</taxon>
        <taxon>Ochrophyta</taxon>
        <taxon>Bolidophyceae</taxon>
        <taxon>Parmales</taxon>
        <taxon>Triparmaceae</taxon>
        <taxon>Triparma</taxon>
    </lineage>
</organism>
<comment type="cofactor">
    <cofactor evidence="1">
        <name>Mg(2+)</name>
        <dbReference type="ChEBI" id="CHEBI:18420"/>
    </cofactor>
</comment>
<dbReference type="EMBL" id="BRYA01000095">
    <property type="protein sequence ID" value="GMI38968.1"/>
    <property type="molecule type" value="Genomic_DNA"/>
</dbReference>
<dbReference type="Proteomes" id="UP001165065">
    <property type="component" value="Unassembled WGS sequence"/>
</dbReference>